<feature type="transmembrane region" description="Helical" evidence="2">
    <location>
        <begin position="230"/>
        <end position="252"/>
    </location>
</feature>
<gene>
    <name evidence="3" type="ORF">HNR10_003385</name>
</gene>
<dbReference type="RefSeq" id="WP_179824693.1">
    <property type="nucleotide sequence ID" value="NZ_JACCFS010000001.1"/>
</dbReference>
<keyword evidence="2" id="KW-0812">Transmembrane</keyword>
<dbReference type="Proteomes" id="UP000572051">
    <property type="component" value="Unassembled WGS sequence"/>
</dbReference>
<dbReference type="EMBL" id="JACCFS010000001">
    <property type="protein sequence ID" value="NYJ35504.1"/>
    <property type="molecule type" value="Genomic_DNA"/>
</dbReference>
<dbReference type="AlphaFoldDB" id="A0A7Z0ENW1"/>
<reference evidence="3 4" key="1">
    <citation type="submission" date="2020-07" db="EMBL/GenBank/DDBJ databases">
        <title>Sequencing the genomes of 1000 actinobacteria strains.</title>
        <authorList>
            <person name="Klenk H.-P."/>
        </authorList>
    </citation>
    <scope>NUCLEOTIDE SEQUENCE [LARGE SCALE GENOMIC DNA]</scope>
    <source>
        <strain evidence="3 4">DSM 44442</strain>
    </source>
</reference>
<keyword evidence="4" id="KW-1185">Reference proteome</keyword>
<comment type="caution">
    <text evidence="3">The sequence shown here is derived from an EMBL/GenBank/DDBJ whole genome shotgun (WGS) entry which is preliminary data.</text>
</comment>
<evidence type="ECO:0000313" key="3">
    <source>
        <dbReference type="EMBL" id="NYJ35504.1"/>
    </source>
</evidence>
<feature type="transmembrane region" description="Helical" evidence="2">
    <location>
        <begin position="451"/>
        <end position="473"/>
    </location>
</feature>
<feature type="transmembrane region" description="Helical" evidence="2">
    <location>
        <begin position="7"/>
        <end position="26"/>
    </location>
</feature>
<feature type="region of interest" description="Disordered" evidence="1">
    <location>
        <begin position="409"/>
        <end position="429"/>
    </location>
</feature>
<accession>A0A7Z0ENW1</accession>
<feature type="transmembrane region" description="Helical" evidence="2">
    <location>
        <begin position="272"/>
        <end position="290"/>
    </location>
</feature>
<name>A0A7Z0ENW1_9ACTN</name>
<evidence type="ECO:0000256" key="2">
    <source>
        <dbReference type="SAM" id="Phobius"/>
    </source>
</evidence>
<proteinExistence type="predicted"/>
<sequence length="525" mass="56320">MGQGRRTLWGCGAVLPILALVCALGIVGSGEFSADGEAFGMLVVLLVAALGLSALLLRHMPRVLAEQGVSVDATGVGLVQRPKWWFRGRSLTLPWHEIVSVTARAVGDRSESGPSPTSVSFHLRHAPPKDMTPTWAVHVDAATQHVHATVASPHPQITVIPDASRREGLVGAVGGHRPDLLSGQVQVAPVGAPVRGRGAGGPYGPAGAAGPSRVGAEGTVSMRGWRIFQWILYLIVVGSGLLPFTVVAYQVLRPEVLRGELSAAGLLPLAPALVPILIGAVALPVLIVYLPQYWAKQGVTIDRFGISVVTEPLWWSGGHRAHVPWADVHHIAVGSRGSGRSHRVMAEVHLHHVDRELRLPMWAALAMGGESTWGVTATRPVLLIDPRSQGPAADLLSMLRAARGDLFEDARPERNRPQGAAPGTPPARYAGQAYRVPLTPYWRSLRARRGWIWALGFGACAYMLSAIAFMGAMEVERNLERQEYGAFFPPCSGSSWSASSWSGRSARHRAASPTRVWPWTRPASR</sequence>
<organism evidence="3 4">
    <name type="scientific">Nocardiopsis aegyptia</name>
    <dbReference type="NCBI Taxonomy" id="220378"/>
    <lineage>
        <taxon>Bacteria</taxon>
        <taxon>Bacillati</taxon>
        <taxon>Actinomycetota</taxon>
        <taxon>Actinomycetes</taxon>
        <taxon>Streptosporangiales</taxon>
        <taxon>Nocardiopsidaceae</taxon>
        <taxon>Nocardiopsis</taxon>
    </lineage>
</organism>
<protein>
    <submittedName>
        <fullName evidence="3">Uncharacterized protein</fullName>
    </submittedName>
</protein>
<keyword evidence="2" id="KW-1133">Transmembrane helix</keyword>
<evidence type="ECO:0000313" key="4">
    <source>
        <dbReference type="Proteomes" id="UP000572051"/>
    </source>
</evidence>
<evidence type="ECO:0000256" key="1">
    <source>
        <dbReference type="SAM" id="MobiDB-lite"/>
    </source>
</evidence>
<feature type="transmembrane region" description="Helical" evidence="2">
    <location>
        <begin position="38"/>
        <end position="57"/>
    </location>
</feature>
<keyword evidence="2" id="KW-0472">Membrane</keyword>